<feature type="domain" description="Endonuclease/exonuclease/phosphatase" evidence="1">
    <location>
        <begin position="8"/>
        <end position="244"/>
    </location>
</feature>
<comment type="caution">
    <text evidence="2">The sequence shown here is derived from an EMBL/GenBank/DDBJ whole genome shotgun (WGS) entry which is preliminary data.</text>
</comment>
<proteinExistence type="predicted"/>
<name>A0A8S3TK03_MYTED</name>
<dbReference type="SUPFAM" id="SSF56219">
    <property type="entry name" value="DNase I-like"/>
    <property type="match status" value="1"/>
</dbReference>
<dbReference type="Pfam" id="PF03372">
    <property type="entry name" value="Exo_endo_phos"/>
    <property type="match status" value="1"/>
</dbReference>
<protein>
    <recommendedName>
        <fullName evidence="1">Endonuclease/exonuclease/phosphatase domain-containing protein</fullName>
    </recommendedName>
</protein>
<dbReference type="InterPro" id="IPR036691">
    <property type="entry name" value="Endo/exonu/phosph_ase_sf"/>
</dbReference>
<gene>
    <name evidence="2" type="ORF">MEDL_44672</name>
</gene>
<reference evidence="2" key="1">
    <citation type="submission" date="2021-03" db="EMBL/GenBank/DDBJ databases">
        <authorList>
            <person name="Bekaert M."/>
        </authorList>
    </citation>
    <scope>NUCLEOTIDE SEQUENCE</scope>
</reference>
<dbReference type="AlphaFoldDB" id="A0A8S3TK03"/>
<evidence type="ECO:0000259" key="1">
    <source>
        <dbReference type="Pfam" id="PF03372"/>
    </source>
</evidence>
<organism evidence="2 3">
    <name type="scientific">Mytilus edulis</name>
    <name type="common">Blue mussel</name>
    <dbReference type="NCBI Taxonomy" id="6550"/>
    <lineage>
        <taxon>Eukaryota</taxon>
        <taxon>Metazoa</taxon>
        <taxon>Spiralia</taxon>
        <taxon>Lophotrochozoa</taxon>
        <taxon>Mollusca</taxon>
        <taxon>Bivalvia</taxon>
        <taxon>Autobranchia</taxon>
        <taxon>Pteriomorphia</taxon>
        <taxon>Mytilida</taxon>
        <taxon>Mytiloidea</taxon>
        <taxon>Mytilidae</taxon>
        <taxon>Mytilinae</taxon>
        <taxon>Mytilus</taxon>
    </lineage>
</organism>
<evidence type="ECO:0000313" key="3">
    <source>
        <dbReference type="Proteomes" id="UP000683360"/>
    </source>
</evidence>
<dbReference type="InterPro" id="IPR005135">
    <property type="entry name" value="Endo/exonuclease/phosphatase"/>
</dbReference>
<keyword evidence="3" id="KW-1185">Reference proteome</keyword>
<dbReference type="PANTHER" id="PTHR47510:SF3">
    <property type="entry name" value="ENDO_EXONUCLEASE_PHOSPHATASE DOMAIN-CONTAINING PROTEIN"/>
    <property type="match status" value="1"/>
</dbReference>
<accession>A0A8S3TK03</accession>
<dbReference type="Proteomes" id="UP000683360">
    <property type="component" value="Unassembled WGS sequence"/>
</dbReference>
<dbReference type="EMBL" id="CAJPWZ010002160">
    <property type="protein sequence ID" value="CAG2231875.1"/>
    <property type="molecule type" value="Genomic_DNA"/>
</dbReference>
<dbReference type="GO" id="GO:0003824">
    <property type="term" value="F:catalytic activity"/>
    <property type="evidence" value="ECO:0007669"/>
    <property type="project" value="InterPro"/>
</dbReference>
<evidence type="ECO:0000313" key="2">
    <source>
        <dbReference type="EMBL" id="CAG2231875.1"/>
    </source>
</evidence>
<sequence>MSSKLTFMSWNCRGIMSSVPYLVECLKNHDVDICALQEHWLRRHCVNVLESIDSTYSSVNPKCVDDDYPEAFKIRMEGGVTFIVKSSIVKYVESIDIEDTRITGIEIHTIHSENIYCFCVYLPASSKPFEHFRIYVERLYDIYMIYSQLGTVIILGDINAKVNGPRSFNSVKDKRSVTFARFLDELRLVSLHLQSFGEGNTFTFQSYESGPSTAIDHILISKDNISLIDSARVLDDHSFNVSDHHPIIAKLKLDNTVIADTETIIKQSKVSWNKAREKNNLEDFSFATSQHLWGVEIPSLGCSNCDIECYYSNIVDAIQQAETETLPHKTFVKYLKPYWTNHVKALHENMASKRQQWISCNRPRGEHVIFQEYKSAKRNFRRELRNAYQKHMQETYNSLEKDFDIDQKRLWSFLNKNKKSKSCLSRLIVNGRQCSTQDDILDGWAEHFESIFKQNTESEPVSDKERAITKTVEVAHKDFRGTFYNNTKLNITVNEVEKVLKCLKNNKASGLDNIEYEHLKYGGNSLRNHMTKLFNLVCYNFYSPKSWEIKRGILVTDIHISSPVQADDIALISTNCCNMQTMVTICENYSIDWKFKFNPLKSIQLNFSKSKQHTDILLYNSSIQLEISARHVGVLLNSNLNSMDRTLQACRTLRSSALGLIKSGLHPSVISIDTCNRIVRQVCFTKAFFGCELWTEITNTEILLLERAQRYVCKSIQGLLRQTRSDMVNALIGWKSAESYIDERKLLFLGKLVLMKDSMLPKQIFLTRAMEFKYNCVKHQLGFIPDIHRILINYGLSDFDTYLSTGHFPTYIQWKKKVKVAVQEIEESLWRFRTQIDKDFKFFSRIHTLSKGLHPAWTFSRKHPLLIEQCRFIVNLCTLTRPYEEPFFLCDKCGRFFGDITIHIVLSCETFQSKRDKFWCDLIDIGPIEFSAYLHSLTDEDFLACILSCHTDFDLNEDERTMFQKACITNIYWMCAT</sequence>
<dbReference type="PANTHER" id="PTHR47510">
    <property type="entry name" value="REVERSE TRANSCRIPTASE DOMAIN-CONTAINING PROTEIN"/>
    <property type="match status" value="1"/>
</dbReference>
<dbReference type="Gene3D" id="3.60.10.10">
    <property type="entry name" value="Endonuclease/exonuclease/phosphatase"/>
    <property type="match status" value="1"/>
</dbReference>
<dbReference type="OrthoDB" id="6775769at2759"/>